<gene>
    <name evidence="2" type="ORF">CLW00_11123</name>
</gene>
<feature type="transmembrane region" description="Helical" evidence="1">
    <location>
        <begin position="191"/>
        <end position="214"/>
    </location>
</feature>
<dbReference type="Proteomes" id="UP000238157">
    <property type="component" value="Unassembled WGS sequence"/>
</dbReference>
<reference evidence="2 3" key="1">
    <citation type="submission" date="2018-03" db="EMBL/GenBank/DDBJ databases">
        <title>Genomic Encyclopedia of Archaeal and Bacterial Type Strains, Phase II (KMG-II): from individual species to whole genera.</title>
        <authorList>
            <person name="Goeker M."/>
        </authorList>
    </citation>
    <scope>NUCLEOTIDE SEQUENCE [LARGE SCALE GENOMIC DNA]</scope>
    <source>
        <strain evidence="2 3">DSM 27929</strain>
    </source>
</reference>
<accession>A0A2T0WG55</accession>
<keyword evidence="1" id="KW-0812">Transmembrane</keyword>
<proteinExistence type="predicted"/>
<dbReference type="AlphaFoldDB" id="A0A2T0WG55"/>
<keyword evidence="1" id="KW-0472">Membrane</keyword>
<keyword evidence="1" id="KW-1133">Transmembrane helix</keyword>
<keyword evidence="3" id="KW-1185">Reference proteome</keyword>
<evidence type="ECO:0000256" key="1">
    <source>
        <dbReference type="SAM" id="Phobius"/>
    </source>
</evidence>
<dbReference type="RefSeq" id="WP_245917337.1">
    <property type="nucleotide sequence ID" value="NZ_PVTR01000011.1"/>
</dbReference>
<comment type="caution">
    <text evidence="2">The sequence shown here is derived from an EMBL/GenBank/DDBJ whole genome shotgun (WGS) entry which is preliminary data.</text>
</comment>
<feature type="transmembrane region" description="Helical" evidence="1">
    <location>
        <begin position="137"/>
        <end position="156"/>
    </location>
</feature>
<feature type="transmembrane region" description="Helical" evidence="1">
    <location>
        <begin position="334"/>
        <end position="351"/>
    </location>
</feature>
<organism evidence="2 3">
    <name type="scientific">Mongoliibacter ruber</name>
    <dbReference type="NCBI Taxonomy" id="1750599"/>
    <lineage>
        <taxon>Bacteria</taxon>
        <taxon>Pseudomonadati</taxon>
        <taxon>Bacteroidota</taxon>
        <taxon>Cytophagia</taxon>
        <taxon>Cytophagales</taxon>
        <taxon>Cyclobacteriaceae</taxon>
        <taxon>Mongoliibacter</taxon>
    </lineage>
</organism>
<feature type="transmembrane region" description="Helical" evidence="1">
    <location>
        <begin position="363"/>
        <end position="381"/>
    </location>
</feature>
<dbReference type="EMBL" id="PVTR01000011">
    <property type="protein sequence ID" value="PRY85681.1"/>
    <property type="molecule type" value="Genomic_DNA"/>
</dbReference>
<feature type="transmembrane region" description="Helical" evidence="1">
    <location>
        <begin position="226"/>
        <end position="245"/>
    </location>
</feature>
<sequence>MLDIIIILACLIALANTNSSIARKFGLPSKYEMQLHYLLAYHVIFIFIFTWYILNFGGDSKGYWLIDTMEQVKIIDPTWDKYFGPSTTFIIWLTYVPSKILGLEYITGNMLFGFLGFIGIRYLFVMTASYFPANHSVLNFPLFPIIFYFPNLHFWTAGVGKDSLCFWGIAWFLYAVQAYKKRWWQGVFALFFVYMARPHMGQALIAGAAIAILLGSEIKREYKIGLGIIAFVGSIYLSASTLQFLHLEEFSIEAMGALADKTSGLLNSGKVGSGVNISSYSTPMRIFTYMFRPLFFDAHNIISFFSSFENLLYLYLSFFIYRNWTPEAIRDMPVFLKAGIIVFVPTMIAFANSLGNLGAIMRMKNMTMIYFVLFVFFLIAYNKKLRFQKLQEKIRYYKRREEIIAQKKQAAEQLPAR</sequence>
<evidence type="ECO:0000313" key="2">
    <source>
        <dbReference type="EMBL" id="PRY85681.1"/>
    </source>
</evidence>
<feature type="transmembrane region" description="Helical" evidence="1">
    <location>
        <begin position="111"/>
        <end position="131"/>
    </location>
</feature>
<evidence type="ECO:0000313" key="3">
    <source>
        <dbReference type="Proteomes" id="UP000238157"/>
    </source>
</evidence>
<name>A0A2T0WG55_9BACT</name>
<protein>
    <submittedName>
        <fullName evidence="2">Uncharacterized protein</fullName>
    </submittedName>
</protein>
<feature type="transmembrane region" description="Helical" evidence="1">
    <location>
        <begin position="301"/>
        <end position="322"/>
    </location>
</feature>
<feature type="transmembrane region" description="Helical" evidence="1">
    <location>
        <begin position="35"/>
        <end position="54"/>
    </location>
</feature>